<keyword evidence="2" id="KW-1185">Reference proteome</keyword>
<reference evidence="1 2" key="1">
    <citation type="journal article" date="2021" name="Nat. Plants">
        <title>The Taxus genome provides insights into paclitaxel biosynthesis.</title>
        <authorList>
            <person name="Xiong X."/>
            <person name="Gou J."/>
            <person name="Liao Q."/>
            <person name="Li Y."/>
            <person name="Zhou Q."/>
            <person name="Bi G."/>
            <person name="Li C."/>
            <person name="Du R."/>
            <person name="Wang X."/>
            <person name="Sun T."/>
            <person name="Guo L."/>
            <person name="Liang H."/>
            <person name="Lu P."/>
            <person name="Wu Y."/>
            <person name="Zhang Z."/>
            <person name="Ro D.K."/>
            <person name="Shang Y."/>
            <person name="Huang S."/>
            <person name="Yan J."/>
        </authorList>
    </citation>
    <scope>NUCLEOTIDE SEQUENCE [LARGE SCALE GENOMIC DNA]</scope>
    <source>
        <strain evidence="1">Ta-2019</strain>
    </source>
</reference>
<name>A0AA38CGV4_TAXCH</name>
<dbReference type="AlphaFoldDB" id="A0AA38CGV4"/>
<dbReference type="Proteomes" id="UP000824469">
    <property type="component" value="Unassembled WGS sequence"/>
</dbReference>
<sequence>MMDREDFEALVEDEEMHHHVLPTLGKCSRDSPSTLDESTSNERIRTMGVHLTHPGYLSLVLGVPDPM</sequence>
<proteinExistence type="predicted"/>
<protein>
    <submittedName>
        <fullName evidence="1">Uncharacterized protein</fullName>
    </submittedName>
</protein>
<accession>A0AA38CGV4</accession>
<organism evidence="1 2">
    <name type="scientific">Taxus chinensis</name>
    <name type="common">Chinese yew</name>
    <name type="synonym">Taxus wallichiana var. chinensis</name>
    <dbReference type="NCBI Taxonomy" id="29808"/>
    <lineage>
        <taxon>Eukaryota</taxon>
        <taxon>Viridiplantae</taxon>
        <taxon>Streptophyta</taxon>
        <taxon>Embryophyta</taxon>
        <taxon>Tracheophyta</taxon>
        <taxon>Spermatophyta</taxon>
        <taxon>Pinopsida</taxon>
        <taxon>Pinidae</taxon>
        <taxon>Conifers II</taxon>
        <taxon>Cupressales</taxon>
        <taxon>Taxaceae</taxon>
        <taxon>Taxus</taxon>
    </lineage>
</organism>
<gene>
    <name evidence="1" type="ORF">KI387_040126</name>
</gene>
<evidence type="ECO:0000313" key="1">
    <source>
        <dbReference type="EMBL" id="KAH9296538.1"/>
    </source>
</evidence>
<comment type="caution">
    <text evidence="1">The sequence shown here is derived from an EMBL/GenBank/DDBJ whole genome shotgun (WGS) entry which is preliminary data.</text>
</comment>
<dbReference type="EMBL" id="JAHRHJ020000011">
    <property type="protein sequence ID" value="KAH9296538.1"/>
    <property type="molecule type" value="Genomic_DNA"/>
</dbReference>
<feature type="non-terminal residue" evidence="1">
    <location>
        <position position="67"/>
    </location>
</feature>
<evidence type="ECO:0000313" key="2">
    <source>
        <dbReference type="Proteomes" id="UP000824469"/>
    </source>
</evidence>